<dbReference type="eggNOG" id="ENOG502TJ4J">
    <property type="taxonomic scope" value="Eukaryota"/>
</dbReference>
<keyword evidence="2" id="KW-0472">Membrane</keyword>
<keyword evidence="2" id="KW-0812">Transmembrane</keyword>
<dbReference type="HOGENOM" id="CLU_1050672_0_0_1"/>
<evidence type="ECO:0000256" key="2">
    <source>
        <dbReference type="SAM" id="Phobius"/>
    </source>
</evidence>
<gene>
    <name evidence="3" type="ORF">CRE_24645</name>
</gene>
<dbReference type="EMBL" id="DS268522">
    <property type="protein sequence ID" value="EFO85260.1"/>
    <property type="molecule type" value="Genomic_DNA"/>
</dbReference>
<dbReference type="OrthoDB" id="10514963at2759"/>
<name>E3N3V1_CAERE</name>
<dbReference type="FunCoup" id="E3N3V1">
    <property type="interactions" value="428"/>
</dbReference>
<protein>
    <submittedName>
        <fullName evidence="3">Uncharacterized protein</fullName>
    </submittedName>
</protein>
<feature type="transmembrane region" description="Helical" evidence="2">
    <location>
        <begin position="225"/>
        <end position="247"/>
    </location>
</feature>
<dbReference type="Proteomes" id="UP000008281">
    <property type="component" value="Unassembled WGS sequence"/>
</dbReference>
<feature type="compositionally biased region" description="Polar residues" evidence="1">
    <location>
        <begin position="194"/>
        <end position="213"/>
    </location>
</feature>
<evidence type="ECO:0000256" key="1">
    <source>
        <dbReference type="SAM" id="MobiDB-lite"/>
    </source>
</evidence>
<dbReference type="OMA" id="TEKWERS"/>
<dbReference type="AlphaFoldDB" id="E3N3V1"/>
<feature type="region of interest" description="Disordered" evidence="1">
    <location>
        <begin position="190"/>
        <end position="213"/>
    </location>
</feature>
<proteinExistence type="predicted"/>
<keyword evidence="4" id="KW-1185">Reference proteome</keyword>
<organism evidence="4">
    <name type="scientific">Caenorhabditis remanei</name>
    <name type="common">Caenorhabditis vulgaris</name>
    <dbReference type="NCBI Taxonomy" id="31234"/>
    <lineage>
        <taxon>Eukaryota</taxon>
        <taxon>Metazoa</taxon>
        <taxon>Ecdysozoa</taxon>
        <taxon>Nematoda</taxon>
        <taxon>Chromadorea</taxon>
        <taxon>Rhabditida</taxon>
        <taxon>Rhabditina</taxon>
        <taxon>Rhabditomorpha</taxon>
        <taxon>Rhabditoidea</taxon>
        <taxon>Rhabditidae</taxon>
        <taxon>Peloderinae</taxon>
        <taxon>Caenorhabditis</taxon>
    </lineage>
</organism>
<dbReference type="InParanoid" id="E3N3V1"/>
<reference evidence="3" key="1">
    <citation type="submission" date="2007-07" db="EMBL/GenBank/DDBJ databases">
        <title>PCAP assembly of the Caenorhabditis remanei genome.</title>
        <authorList>
            <consortium name="The Caenorhabditis remanei Sequencing Consortium"/>
            <person name="Wilson R.K."/>
        </authorList>
    </citation>
    <scope>NUCLEOTIDE SEQUENCE [LARGE SCALE GENOMIC DNA]</scope>
    <source>
        <strain evidence="3">PB4641</strain>
    </source>
</reference>
<keyword evidence="2" id="KW-1133">Transmembrane helix</keyword>
<sequence length="265" mass="30111">MGILPKDARDICESFGGKIATNTKENQKHLEEEILKNCDIKSSFWPKFCIWEDLNEKREDLEFQMNQGVLMTHPIHLGDMLHLKLEIEPNTLEVVQISDSILEDIPINNIQNVILQLAIHNDYNNGIDTKPEYKMVTVGRGTIKKLEKAFEVSQKSIPVYSCRKASYVACDVISAIPTTTELPATRKIRKKTSTVESETVENAETTSSKPQGSSYLHSEFLDEHIMFFVSLSGISVAMLVGSLVLQIMKMWQNRKLRVAKKKKNK</sequence>
<evidence type="ECO:0000313" key="3">
    <source>
        <dbReference type="EMBL" id="EFO85260.1"/>
    </source>
</evidence>
<evidence type="ECO:0000313" key="4">
    <source>
        <dbReference type="Proteomes" id="UP000008281"/>
    </source>
</evidence>
<accession>E3N3V1</accession>